<gene>
    <name evidence="6" type="ORF">CAL24_11480</name>
</gene>
<sequence>MDLRQLRYFVAVAEELSFTAAARRLNISQPPLSMQIRALEDALGARLFERAHRSIALTEAGRVFLEQARLTLSQMAHAVQLAQLADRGEAGLLRIAFTGSVPLVPGFARLIKTFRAERPLARLEIAHMPTGQQLQALEERRIDIGLLRPAPQFQPPGHLHFTPFWKDELRVAMSGDHPLAARKGRISVKELARYPLILFPREISCGLHDQIIQLFNAAGLVPQVAQEAREGTTIVGLVAAGVGISLLPDTYARQQAEGVHYAQLEPGVANCPLLLAHWKTGHSDLVRRFVKLARTIIAA</sequence>
<dbReference type="PRINTS" id="PR00039">
    <property type="entry name" value="HTHLYSR"/>
</dbReference>
<comment type="caution">
    <text evidence="6">The sequence shown here is derived from an EMBL/GenBank/DDBJ whole genome shotgun (WGS) entry which is preliminary data.</text>
</comment>
<protein>
    <submittedName>
        <fullName evidence="6">LysR family transcriptional regulator</fullName>
    </submittedName>
</protein>
<name>A0A261VRF5_9BORD</name>
<dbReference type="RefSeq" id="WP_028356084.1">
    <property type="nucleotide sequence ID" value="NZ_NEVT01000006.1"/>
</dbReference>
<dbReference type="SUPFAM" id="SSF46785">
    <property type="entry name" value="Winged helix' DNA-binding domain"/>
    <property type="match status" value="1"/>
</dbReference>
<comment type="similarity">
    <text evidence="1">Belongs to the LysR transcriptional regulatory family.</text>
</comment>
<dbReference type="GO" id="GO:0003700">
    <property type="term" value="F:DNA-binding transcription factor activity"/>
    <property type="evidence" value="ECO:0007669"/>
    <property type="project" value="InterPro"/>
</dbReference>
<dbReference type="PROSITE" id="PS50931">
    <property type="entry name" value="HTH_LYSR"/>
    <property type="match status" value="1"/>
</dbReference>
<keyword evidence="3" id="KW-0238">DNA-binding</keyword>
<keyword evidence="2" id="KW-0805">Transcription regulation</keyword>
<evidence type="ECO:0000256" key="4">
    <source>
        <dbReference type="ARBA" id="ARBA00023163"/>
    </source>
</evidence>
<keyword evidence="4" id="KW-0804">Transcription</keyword>
<keyword evidence="7" id="KW-1185">Reference proteome</keyword>
<evidence type="ECO:0000256" key="2">
    <source>
        <dbReference type="ARBA" id="ARBA00023015"/>
    </source>
</evidence>
<evidence type="ECO:0000256" key="1">
    <source>
        <dbReference type="ARBA" id="ARBA00009437"/>
    </source>
</evidence>
<dbReference type="PANTHER" id="PTHR30346">
    <property type="entry name" value="TRANSCRIPTIONAL DUAL REGULATOR HCAR-RELATED"/>
    <property type="match status" value="1"/>
</dbReference>
<dbReference type="AlphaFoldDB" id="A0A261VRF5"/>
<accession>A0A261VRF5</accession>
<dbReference type="EMBL" id="NEVT01000006">
    <property type="protein sequence ID" value="OZI75823.1"/>
    <property type="molecule type" value="Genomic_DNA"/>
</dbReference>
<dbReference type="InterPro" id="IPR036390">
    <property type="entry name" value="WH_DNA-bd_sf"/>
</dbReference>
<dbReference type="Gene3D" id="3.40.190.10">
    <property type="entry name" value="Periplasmic binding protein-like II"/>
    <property type="match status" value="2"/>
</dbReference>
<evidence type="ECO:0000256" key="3">
    <source>
        <dbReference type="ARBA" id="ARBA00023125"/>
    </source>
</evidence>
<reference evidence="7" key="1">
    <citation type="submission" date="2017-05" db="EMBL/GenBank/DDBJ databases">
        <title>Complete and WGS of Bordetella genogroups.</title>
        <authorList>
            <person name="Spilker T."/>
            <person name="Lipuma J."/>
        </authorList>
    </citation>
    <scope>NUCLEOTIDE SEQUENCE [LARGE SCALE GENOMIC DNA]</scope>
    <source>
        <strain evidence="7">AU8256</strain>
    </source>
</reference>
<dbReference type="CDD" id="cd08414">
    <property type="entry name" value="PBP2_LTTR_aromatics_like"/>
    <property type="match status" value="1"/>
</dbReference>
<dbReference type="FunFam" id="1.10.10.10:FF:000001">
    <property type="entry name" value="LysR family transcriptional regulator"/>
    <property type="match status" value="1"/>
</dbReference>
<feature type="domain" description="HTH lysR-type" evidence="5">
    <location>
        <begin position="1"/>
        <end position="58"/>
    </location>
</feature>
<dbReference type="Gene3D" id="1.10.10.10">
    <property type="entry name" value="Winged helix-like DNA-binding domain superfamily/Winged helix DNA-binding domain"/>
    <property type="match status" value="1"/>
</dbReference>
<dbReference type="Proteomes" id="UP000215633">
    <property type="component" value="Unassembled WGS sequence"/>
</dbReference>
<dbReference type="GO" id="GO:0003677">
    <property type="term" value="F:DNA binding"/>
    <property type="evidence" value="ECO:0007669"/>
    <property type="project" value="UniProtKB-KW"/>
</dbReference>
<dbReference type="GO" id="GO:0032993">
    <property type="term" value="C:protein-DNA complex"/>
    <property type="evidence" value="ECO:0007669"/>
    <property type="project" value="TreeGrafter"/>
</dbReference>
<dbReference type="Pfam" id="PF03466">
    <property type="entry name" value="LysR_substrate"/>
    <property type="match status" value="1"/>
</dbReference>
<dbReference type="Pfam" id="PF00126">
    <property type="entry name" value="HTH_1"/>
    <property type="match status" value="1"/>
</dbReference>
<organism evidence="6 7">
    <name type="scientific">Bordetella genomosp. 2</name>
    <dbReference type="NCBI Taxonomy" id="1983456"/>
    <lineage>
        <taxon>Bacteria</taxon>
        <taxon>Pseudomonadati</taxon>
        <taxon>Pseudomonadota</taxon>
        <taxon>Betaproteobacteria</taxon>
        <taxon>Burkholderiales</taxon>
        <taxon>Alcaligenaceae</taxon>
        <taxon>Bordetella</taxon>
    </lineage>
</organism>
<dbReference type="SUPFAM" id="SSF53850">
    <property type="entry name" value="Periplasmic binding protein-like II"/>
    <property type="match status" value="1"/>
</dbReference>
<evidence type="ECO:0000313" key="6">
    <source>
        <dbReference type="EMBL" id="OZI75823.1"/>
    </source>
</evidence>
<dbReference type="InterPro" id="IPR005119">
    <property type="entry name" value="LysR_subst-bd"/>
</dbReference>
<evidence type="ECO:0000259" key="5">
    <source>
        <dbReference type="PROSITE" id="PS50931"/>
    </source>
</evidence>
<dbReference type="InterPro" id="IPR000847">
    <property type="entry name" value="LysR_HTH_N"/>
</dbReference>
<dbReference type="InterPro" id="IPR036388">
    <property type="entry name" value="WH-like_DNA-bd_sf"/>
</dbReference>
<dbReference type="PANTHER" id="PTHR30346:SF17">
    <property type="entry name" value="LYSR FAMILY TRANSCRIPTIONAL REGULATOR"/>
    <property type="match status" value="1"/>
</dbReference>
<evidence type="ECO:0000313" key="7">
    <source>
        <dbReference type="Proteomes" id="UP000215633"/>
    </source>
</evidence>
<proteinExistence type="inferred from homology"/>